<dbReference type="NCBIfam" id="NF009467">
    <property type="entry name" value="PRK12826.1-3"/>
    <property type="match status" value="1"/>
</dbReference>
<reference evidence="5" key="1">
    <citation type="submission" date="2015-03" db="EMBL/GenBank/DDBJ databases">
        <authorList>
            <consortium name="Pathogen Informatics"/>
        </authorList>
    </citation>
    <scope>NUCLEOTIDE SEQUENCE [LARGE SCALE GENOMIC DNA]</scope>
    <source>
        <strain evidence="5">NCTC11134</strain>
    </source>
</reference>
<evidence type="ECO:0000256" key="1">
    <source>
        <dbReference type="ARBA" id="ARBA00006484"/>
    </source>
</evidence>
<evidence type="ECO:0000313" key="5">
    <source>
        <dbReference type="Proteomes" id="UP000057820"/>
    </source>
</evidence>
<dbReference type="CDD" id="cd05233">
    <property type="entry name" value="SDR_c"/>
    <property type="match status" value="1"/>
</dbReference>
<comment type="similarity">
    <text evidence="1">Belongs to the short-chain dehydrogenases/reductases (SDR) family.</text>
</comment>
<keyword evidence="3" id="KW-0520">NAD</keyword>
<dbReference type="EMBL" id="LN868938">
    <property type="protein sequence ID" value="CRY76752.1"/>
    <property type="molecule type" value="Genomic_DNA"/>
</dbReference>
<dbReference type="PROSITE" id="PS00061">
    <property type="entry name" value="ADH_SHORT"/>
    <property type="match status" value="1"/>
</dbReference>
<dbReference type="PRINTS" id="PR00081">
    <property type="entry name" value="GDHRDH"/>
</dbReference>
<dbReference type="PANTHER" id="PTHR24321">
    <property type="entry name" value="DEHYDROGENASES, SHORT CHAIN"/>
    <property type="match status" value="1"/>
</dbReference>
<sequence length="287" mass="29554">MRPITARLAGKTAFITGAARGQGRAHAVRLAAEGANIVALDICRDLDSTAYPGATTDDLQHTVELVEALGGQIVTAEADVRDSAALAAAVQRGLDAFGGIDVVSVNAGIAGFGPAVHLSDADWQEMIDINLTGAWKTVRAVAPSMIAAGNGGAIVLTSSVAGMIAFPNLAHYAAAKHGLVGLMKVLAVELAPERIRVNVICPSHVDTPMIQNPAVYELFTGGISGATAEQASAAMKSMHALPISWVDPEDISNALLWLASDEARYVTGVVLPVDGGLTAPFKVAHHA</sequence>
<dbReference type="Gene3D" id="3.40.50.720">
    <property type="entry name" value="NAD(P)-binding Rossmann-like Domain"/>
    <property type="match status" value="1"/>
</dbReference>
<dbReference type="KEGG" id="nfr:ERS450000_02010"/>
<dbReference type="EC" id="1.1.1.-" evidence="4"/>
<proteinExistence type="inferred from homology"/>
<accession>A0A0H5NNF3</accession>
<evidence type="ECO:0000313" key="4">
    <source>
        <dbReference type="EMBL" id="CRY76752.1"/>
    </source>
</evidence>
<dbReference type="InterPro" id="IPR036291">
    <property type="entry name" value="NAD(P)-bd_dom_sf"/>
</dbReference>
<dbReference type="FunFam" id="3.40.50.720:FF:000084">
    <property type="entry name" value="Short-chain dehydrogenase reductase"/>
    <property type="match status" value="1"/>
</dbReference>
<organism evidence="4 5">
    <name type="scientific">Nocardia farcinica</name>
    <dbReference type="NCBI Taxonomy" id="37329"/>
    <lineage>
        <taxon>Bacteria</taxon>
        <taxon>Bacillati</taxon>
        <taxon>Actinomycetota</taxon>
        <taxon>Actinomycetes</taxon>
        <taxon>Mycobacteriales</taxon>
        <taxon>Nocardiaceae</taxon>
        <taxon>Nocardia</taxon>
    </lineage>
</organism>
<dbReference type="PANTHER" id="PTHR24321:SF8">
    <property type="entry name" value="ESTRADIOL 17-BETA-DEHYDROGENASE 8-RELATED"/>
    <property type="match status" value="1"/>
</dbReference>
<dbReference type="InterPro" id="IPR023985">
    <property type="entry name" value="SDR_subfam_1"/>
</dbReference>
<dbReference type="SUPFAM" id="SSF51735">
    <property type="entry name" value="NAD(P)-binding Rossmann-fold domains"/>
    <property type="match status" value="1"/>
</dbReference>
<name>A0A0H5NNF3_NOCFR</name>
<dbReference type="Pfam" id="PF13561">
    <property type="entry name" value="adh_short_C2"/>
    <property type="match status" value="1"/>
</dbReference>
<evidence type="ECO:0000256" key="3">
    <source>
        <dbReference type="ARBA" id="ARBA00023027"/>
    </source>
</evidence>
<dbReference type="InterPro" id="IPR020904">
    <property type="entry name" value="Sc_DH/Rdtase_CS"/>
</dbReference>
<dbReference type="InterPro" id="IPR002347">
    <property type="entry name" value="SDR_fam"/>
</dbReference>
<evidence type="ECO:0000256" key="2">
    <source>
        <dbReference type="ARBA" id="ARBA00023002"/>
    </source>
</evidence>
<protein>
    <submittedName>
        <fullName evidence="4">Putative short-chain type dehydrogenase/reductase MSMEG_6031</fullName>
        <ecNumber evidence="4">1.1.1.-</ecNumber>
    </submittedName>
</protein>
<gene>
    <name evidence="4" type="ORF">ERS450000_02010</name>
</gene>
<dbReference type="PRINTS" id="PR00080">
    <property type="entry name" value="SDRFAMILY"/>
</dbReference>
<dbReference type="Proteomes" id="UP000057820">
    <property type="component" value="Chromosome 1"/>
</dbReference>
<dbReference type="GO" id="GO:0016491">
    <property type="term" value="F:oxidoreductase activity"/>
    <property type="evidence" value="ECO:0007669"/>
    <property type="project" value="UniProtKB-KW"/>
</dbReference>
<dbReference type="AlphaFoldDB" id="A0A0H5NNF3"/>
<dbReference type="NCBIfam" id="TIGR03971">
    <property type="entry name" value="SDR_subfam_1"/>
    <property type="match status" value="1"/>
</dbReference>
<keyword evidence="2 4" id="KW-0560">Oxidoreductase</keyword>